<accession>A0A8J4X9G7</accession>
<name>A0A8J4X9G7_CLAMG</name>
<evidence type="ECO:0000313" key="1">
    <source>
        <dbReference type="EMBL" id="KAF5889455.1"/>
    </source>
</evidence>
<gene>
    <name evidence="1" type="primary">cdh</name>
    <name evidence="1" type="ORF">DAT39_020845</name>
</gene>
<proteinExistence type="predicted"/>
<dbReference type="EMBL" id="QNUK01000808">
    <property type="protein sequence ID" value="KAF5889455.1"/>
    <property type="molecule type" value="Genomic_DNA"/>
</dbReference>
<dbReference type="Proteomes" id="UP000727407">
    <property type="component" value="Unassembled WGS sequence"/>
</dbReference>
<dbReference type="AlphaFoldDB" id="A0A8J4X9G7"/>
<comment type="caution">
    <text evidence="1">The sequence shown here is derived from an EMBL/GenBank/DDBJ whole genome shotgun (WGS) entry which is preliminary data.</text>
</comment>
<evidence type="ECO:0000313" key="2">
    <source>
        <dbReference type="Proteomes" id="UP000727407"/>
    </source>
</evidence>
<organism evidence="1 2">
    <name type="scientific">Clarias magur</name>
    <name type="common">Asian catfish</name>
    <name type="synonym">Macropteronotus magur</name>
    <dbReference type="NCBI Taxonomy" id="1594786"/>
    <lineage>
        <taxon>Eukaryota</taxon>
        <taxon>Metazoa</taxon>
        <taxon>Chordata</taxon>
        <taxon>Craniata</taxon>
        <taxon>Vertebrata</taxon>
        <taxon>Euteleostomi</taxon>
        <taxon>Actinopterygii</taxon>
        <taxon>Neopterygii</taxon>
        <taxon>Teleostei</taxon>
        <taxon>Ostariophysi</taxon>
        <taxon>Siluriformes</taxon>
        <taxon>Clariidae</taxon>
        <taxon>Clarias</taxon>
    </lineage>
</organism>
<protein>
    <submittedName>
        <fullName evidence="1">CDP-diacylglycerol pyrophosphatase</fullName>
    </submittedName>
</protein>
<reference evidence="1" key="1">
    <citation type="submission" date="2020-07" db="EMBL/GenBank/DDBJ databases">
        <title>Clarias magur genome sequencing, assembly and annotation.</title>
        <authorList>
            <person name="Kushwaha B."/>
            <person name="Kumar R."/>
            <person name="Das P."/>
            <person name="Joshi C.G."/>
            <person name="Kumar D."/>
            <person name="Nagpure N.S."/>
            <person name="Pandey M."/>
            <person name="Agarwal S."/>
            <person name="Srivastava S."/>
            <person name="Singh M."/>
            <person name="Sahoo L."/>
            <person name="Jayasankar P."/>
            <person name="Meher P.K."/>
            <person name="Koringa P.G."/>
            <person name="Iquebal M.A."/>
            <person name="Das S.P."/>
            <person name="Bit A."/>
            <person name="Patnaik S."/>
            <person name="Patel N."/>
            <person name="Shah T.M."/>
            <person name="Hinsu A."/>
            <person name="Jena J.K."/>
        </authorList>
    </citation>
    <scope>NUCLEOTIDE SEQUENCE</scope>
    <source>
        <strain evidence="1">CIFAMagur01</strain>
        <tissue evidence="1">Testis</tissue>
    </source>
</reference>
<keyword evidence="2" id="KW-1185">Reference proteome</keyword>
<sequence length="142" mass="16093">MFRGGNPLANRRAAWSCSRAMIGRSGGVCSVRSANPNPLRQQVPAPRTAVRPASGFVFPDRRWTLVLYCCSHTKLIRHQQLQYGTETLSILPPRPRLHRVTEAQPRVCESLSCKHHRSQKDRNLCGLADLYSLLQVLRSYKL</sequence>